<dbReference type="PANTHER" id="PTHR43194">
    <property type="entry name" value="HYDROLASE ALPHA/BETA FOLD FAMILY"/>
    <property type="match status" value="1"/>
</dbReference>
<gene>
    <name evidence="2" type="ORF">HEK616_02490</name>
</gene>
<accession>A0ABM7ZK98</accession>
<dbReference type="PANTHER" id="PTHR43194:SF2">
    <property type="entry name" value="PEROXISOMAL MEMBRANE PROTEIN LPX1"/>
    <property type="match status" value="1"/>
</dbReference>
<evidence type="ECO:0000259" key="1">
    <source>
        <dbReference type="Pfam" id="PF00561"/>
    </source>
</evidence>
<organism evidence="2 3">
    <name type="scientific">Streptomyces nigrescens</name>
    <dbReference type="NCBI Taxonomy" id="1920"/>
    <lineage>
        <taxon>Bacteria</taxon>
        <taxon>Bacillati</taxon>
        <taxon>Actinomycetota</taxon>
        <taxon>Actinomycetes</taxon>
        <taxon>Kitasatosporales</taxon>
        <taxon>Streptomycetaceae</taxon>
        <taxon>Streptomyces</taxon>
    </lineage>
</organism>
<dbReference type="Gene3D" id="3.40.50.1820">
    <property type="entry name" value="alpha/beta hydrolase"/>
    <property type="match status" value="1"/>
</dbReference>
<feature type="domain" description="AB hydrolase-1" evidence="1">
    <location>
        <begin position="30"/>
        <end position="260"/>
    </location>
</feature>
<dbReference type="InterPro" id="IPR029058">
    <property type="entry name" value="AB_hydrolase_fold"/>
</dbReference>
<sequence>MTNEAVHALRVDGLSYSYRLVRQPAPRTEPVLVLGGALQDKYGWQHLDEPVSPLASLITIDLPGSGNADPLRPDQGLATMCRAVEHVLDDLGVSRVNLFGYSFGSAIAFAFAQRRPHRIARLLLGGVPAHITNAQLALWRQAAARMAAGEPEEFVDLALKLWLCQDESRFVRHRKLVHRYVKRLIMHAVTHIPHGFTVLDRSATEELNPSGGLTGVPALVFCGEHDTVSSPAQQRAFAATIEDSRFLTIAESDHWVALERAQAVVDLVVRFFTDQPLDTADYLVTCEPARL</sequence>
<proteinExistence type="predicted"/>
<reference evidence="2" key="1">
    <citation type="submission" date="2022-06" db="EMBL/GenBank/DDBJ databases">
        <title>Complete genome sequence of Streptomyces nigrescens HEK616.</title>
        <authorList>
            <person name="Asamizu S."/>
            <person name="Onaka H."/>
        </authorList>
    </citation>
    <scope>NUCLEOTIDE SEQUENCE</scope>
    <source>
        <strain evidence="2">HEK616</strain>
    </source>
</reference>
<dbReference type="Pfam" id="PF00561">
    <property type="entry name" value="Abhydrolase_1"/>
    <property type="match status" value="1"/>
</dbReference>
<dbReference type="EMBL" id="AP026073">
    <property type="protein sequence ID" value="BDM66762.1"/>
    <property type="molecule type" value="Genomic_DNA"/>
</dbReference>
<protein>
    <submittedName>
        <fullName evidence="2">Hydrolase</fullName>
    </submittedName>
</protein>
<dbReference type="SUPFAM" id="SSF53474">
    <property type="entry name" value="alpha/beta-Hydrolases"/>
    <property type="match status" value="1"/>
</dbReference>
<keyword evidence="3" id="KW-1185">Reference proteome</keyword>
<dbReference type="InterPro" id="IPR000073">
    <property type="entry name" value="AB_hydrolase_1"/>
</dbReference>
<name>A0ABM7ZK98_STRNI</name>
<dbReference type="GO" id="GO:0016787">
    <property type="term" value="F:hydrolase activity"/>
    <property type="evidence" value="ECO:0007669"/>
    <property type="project" value="UniProtKB-KW"/>
</dbReference>
<evidence type="ECO:0000313" key="2">
    <source>
        <dbReference type="EMBL" id="BDM66762.1"/>
    </source>
</evidence>
<dbReference type="InterPro" id="IPR050228">
    <property type="entry name" value="Carboxylesterase_BioH"/>
</dbReference>
<dbReference type="RefSeq" id="WP_261951042.1">
    <property type="nucleotide sequence ID" value="NZ_AP026073.1"/>
</dbReference>
<dbReference type="PRINTS" id="PR00111">
    <property type="entry name" value="ABHYDROLASE"/>
</dbReference>
<dbReference type="Proteomes" id="UP001059597">
    <property type="component" value="Chromosome"/>
</dbReference>
<evidence type="ECO:0000313" key="3">
    <source>
        <dbReference type="Proteomes" id="UP001059597"/>
    </source>
</evidence>
<keyword evidence="2" id="KW-0378">Hydrolase</keyword>